<feature type="compositionally biased region" description="Basic and acidic residues" evidence="1">
    <location>
        <begin position="65"/>
        <end position="75"/>
    </location>
</feature>
<feature type="compositionally biased region" description="Basic and acidic residues" evidence="1">
    <location>
        <begin position="327"/>
        <end position="349"/>
    </location>
</feature>
<keyword evidence="3" id="KW-1185">Reference proteome</keyword>
<accession>A0ABR2J9Z7</accession>
<feature type="compositionally biased region" description="Basic residues" evidence="1">
    <location>
        <begin position="10"/>
        <end position="23"/>
    </location>
</feature>
<dbReference type="EMBL" id="JAPCWZ010000003">
    <property type="protein sequence ID" value="KAK8874614.1"/>
    <property type="molecule type" value="Genomic_DNA"/>
</dbReference>
<sequence>MEALHSRHDTIHRHHSPGFHGPRHIAEHLALATGRNRRDSHADSTEEHVGQSSQEQAVESLEVTESSKEATDQHHATKQLEPLTQAQATTKVGSFQYKEEPLPHGHPSHEEHRYPSGSAEQVSGNDIPEINPLRHGESGFEAHEVRQRLRHVQRTEDMRDVVGQVRSPPIYDRNILHKTPSRSPLRIVKRMESTMFSSQDNTTNEKELQGINDVHVPSTREAKGQEKSISQTNSQVHTNHLDRSTKHTEQTTHKEIHSSSRTDATSHEKTSSTARGARSEDDGQQSYVSDERIAFNGQKKVVAPKGRVSSPPPWLKTPSKKPANVQDRLRHVETRSHYDLSRAGKEQSKRFHSSSNSIRSQDRSSNASNKESSPKTDYPQSHSEDFQKTVHTQNESETWLGLPSELHHQQGVKGKSSAARPKAANSQEGAPLLNQASSSLHGHESEYSEGCIFCEAPSPTPPHMRGLSEQNAVEAPLSPSILSSSSHALNTTNHPSGSAQHSYRKATLRAQEELDQLRAVAHYSSSQQRTVETRVTASGFTSTPVQRRQVSF</sequence>
<dbReference type="Proteomes" id="UP001390339">
    <property type="component" value="Unassembled WGS sequence"/>
</dbReference>
<reference evidence="2 3" key="1">
    <citation type="journal article" date="2024" name="IMA Fungus">
        <title>Apiospora arundinis, a panoply of carbohydrate-active enzymes and secondary metabolites.</title>
        <authorList>
            <person name="Sorensen T."/>
            <person name="Petersen C."/>
            <person name="Muurmann A.T."/>
            <person name="Christiansen J.V."/>
            <person name="Brundto M.L."/>
            <person name="Overgaard C.K."/>
            <person name="Boysen A.T."/>
            <person name="Wollenberg R.D."/>
            <person name="Larsen T.O."/>
            <person name="Sorensen J.L."/>
            <person name="Nielsen K.L."/>
            <person name="Sondergaard T.E."/>
        </authorList>
    </citation>
    <scope>NUCLEOTIDE SEQUENCE [LARGE SCALE GENOMIC DNA]</scope>
    <source>
        <strain evidence="2 3">AAU 773</strain>
    </source>
</reference>
<feature type="region of interest" description="Disordered" evidence="1">
    <location>
        <begin position="1"/>
        <end position="122"/>
    </location>
</feature>
<feature type="compositionally biased region" description="Polar residues" evidence="1">
    <location>
        <begin position="227"/>
        <end position="238"/>
    </location>
</feature>
<feature type="compositionally biased region" description="Basic and acidic residues" evidence="1">
    <location>
        <begin position="239"/>
        <end position="270"/>
    </location>
</feature>
<feature type="compositionally biased region" description="Basic and acidic residues" evidence="1">
    <location>
        <begin position="36"/>
        <end position="49"/>
    </location>
</feature>
<evidence type="ECO:0000256" key="1">
    <source>
        <dbReference type="SAM" id="MobiDB-lite"/>
    </source>
</evidence>
<feature type="compositionally biased region" description="Polar residues" evidence="1">
    <location>
        <begin position="82"/>
        <end position="93"/>
    </location>
</feature>
<protein>
    <submittedName>
        <fullName evidence="2">Uncharacterized protein</fullName>
    </submittedName>
</protein>
<evidence type="ECO:0000313" key="2">
    <source>
        <dbReference type="EMBL" id="KAK8874614.1"/>
    </source>
</evidence>
<feature type="region of interest" description="Disordered" evidence="1">
    <location>
        <begin position="219"/>
        <end position="427"/>
    </location>
</feature>
<proteinExistence type="predicted"/>
<gene>
    <name evidence="2" type="ORF">PGQ11_005128</name>
</gene>
<feature type="compositionally biased region" description="Basic and acidic residues" evidence="1">
    <location>
        <begin position="97"/>
        <end position="114"/>
    </location>
</feature>
<comment type="caution">
    <text evidence="2">The sequence shown here is derived from an EMBL/GenBank/DDBJ whole genome shotgun (WGS) entry which is preliminary data.</text>
</comment>
<feature type="compositionally biased region" description="Low complexity" evidence="1">
    <location>
        <begin position="353"/>
        <end position="366"/>
    </location>
</feature>
<organism evidence="2 3">
    <name type="scientific">Apiospora arundinis</name>
    <dbReference type="NCBI Taxonomy" id="335852"/>
    <lineage>
        <taxon>Eukaryota</taxon>
        <taxon>Fungi</taxon>
        <taxon>Dikarya</taxon>
        <taxon>Ascomycota</taxon>
        <taxon>Pezizomycotina</taxon>
        <taxon>Sordariomycetes</taxon>
        <taxon>Xylariomycetidae</taxon>
        <taxon>Amphisphaeriales</taxon>
        <taxon>Apiosporaceae</taxon>
        <taxon>Apiospora</taxon>
    </lineage>
</organism>
<evidence type="ECO:0000313" key="3">
    <source>
        <dbReference type="Proteomes" id="UP001390339"/>
    </source>
</evidence>
<name>A0ABR2J9Z7_9PEZI</name>